<dbReference type="Gene3D" id="2.30.30.40">
    <property type="entry name" value="SH3 Domains"/>
    <property type="match status" value="1"/>
</dbReference>
<name>A0A0P6X2V8_9CHLR</name>
<dbReference type="PROSITE" id="PS50002">
    <property type="entry name" value="SH3"/>
    <property type="match status" value="1"/>
</dbReference>
<sequence length="97" mass="10961">MIISKGDVLQAETRPSEWPGWVWVTTSNQVSGWMPLAYLDPDGAAWRAVCDYRDVELSVQPADTLEVLYTQDQWAWCQPAQGEPGWVPLAVLERLNT</sequence>
<reference evidence="3 4" key="1">
    <citation type="submission" date="2015-07" db="EMBL/GenBank/DDBJ databases">
        <title>Genome sequence of Ornatilinea apprima DSM 23815.</title>
        <authorList>
            <person name="Hemp J."/>
            <person name="Ward L.M."/>
            <person name="Pace L.A."/>
            <person name="Fischer W.W."/>
        </authorList>
    </citation>
    <scope>NUCLEOTIDE SEQUENCE [LARGE SCALE GENOMIC DNA]</scope>
    <source>
        <strain evidence="3 4">P3M-1</strain>
    </source>
</reference>
<proteinExistence type="predicted"/>
<dbReference type="Proteomes" id="UP000050417">
    <property type="component" value="Unassembled WGS sequence"/>
</dbReference>
<evidence type="ECO:0000256" key="1">
    <source>
        <dbReference type="ARBA" id="ARBA00022443"/>
    </source>
</evidence>
<dbReference type="InterPro" id="IPR036028">
    <property type="entry name" value="SH3-like_dom_sf"/>
</dbReference>
<organism evidence="3 4">
    <name type="scientific">Ornatilinea apprima</name>
    <dbReference type="NCBI Taxonomy" id="1134406"/>
    <lineage>
        <taxon>Bacteria</taxon>
        <taxon>Bacillati</taxon>
        <taxon>Chloroflexota</taxon>
        <taxon>Anaerolineae</taxon>
        <taxon>Anaerolineales</taxon>
        <taxon>Anaerolineaceae</taxon>
        <taxon>Ornatilinea</taxon>
    </lineage>
</organism>
<dbReference type="EMBL" id="LGCL01000024">
    <property type="protein sequence ID" value="KPL77073.1"/>
    <property type="molecule type" value="Genomic_DNA"/>
</dbReference>
<dbReference type="SUPFAM" id="SSF50044">
    <property type="entry name" value="SH3-domain"/>
    <property type="match status" value="2"/>
</dbReference>
<gene>
    <name evidence="3" type="ORF">ADN00_10440</name>
</gene>
<dbReference type="STRING" id="1134406.ADN00_10440"/>
<dbReference type="AlphaFoldDB" id="A0A0P6X2V8"/>
<dbReference type="InterPro" id="IPR001452">
    <property type="entry name" value="SH3_domain"/>
</dbReference>
<accession>A0A0P6X2V8</accession>
<evidence type="ECO:0000313" key="4">
    <source>
        <dbReference type="Proteomes" id="UP000050417"/>
    </source>
</evidence>
<protein>
    <recommendedName>
        <fullName evidence="2">SH3 domain-containing protein</fullName>
    </recommendedName>
</protein>
<comment type="caution">
    <text evidence="3">The sequence shown here is derived from an EMBL/GenBank/DDBJ whole genome shotgun (WGS) entry which is preliminary data.</text>
</comment>
<evidence type="ECO:0000313" key="3">
    <source>
        <dbReference type="EMBL" id="KPL77073.1"/>
    </source>
</evidence>
<feature type="domain" description="SH3" evidence="2">
    <location>
        <begin position="41"/>
        <end position="97"/>
    </location>
</feature>
<keyword evidence="4" id="KW-1185">Reference proteome</keyword>
<keyword evidence="1" id="KW-0728">SH3 domain</keyword>
<evidence type="ECO:0000259" key="2">
    <source>
        <dbReference type="PROSITE" id="PS50002"/>
    </source>
</evidence>